<dbReference type="GO" id="GO:0005840">
    <property type="term" value="C:ribosome"/>
    <property type="evidence" value="ECO:0007669"/>
    <property type="project" value="InterPro"/>
</dbReference>
<dbReference type="PANTHER" id="PTHR33692:SF1">
    <property type="entry name" value="RIBOSOME MATURATION FACTOR RIMM"/>
    <property type="match status" value="1"/>
</dbReference>
<evidence type="ECO:0000256" key="4">
    <source>
        <dbReference type="ARBA" id="ARBA00023186"/>
    </source>
</evidence>
<dbReference type="InterPro" id="IPR002676">
    <property type="entry name" value="RimM_N"/>
</dbReference>
<evidence type="ECO:0000313" key="9">
    <source>
        <dbReference type="Proteomes" id="UP000243063"/>
    </source>
</evidence>
<dbReference type="AlphaFoldDB" id="A0A1H2GBY4"/>
<feature type="domain" description="RimM N-terminal" evidence="6">
    <location>
        <begin position="14"/>
        <end position="95"/>
    </location>
</feature>
<accession>A0A1H2GBY4</accession>
<dbReference type="SUPFAM" id="SSF50346">
    <property type="entry name" value="PRC-barrel domain"/>
    <property type="match status" value="1"/>
</dbReference>
<dbReference type="OrthoDB" id="9783509at2"/>
<evidence type="ECO:0000256" key="3">
    <source>
        <dbReference type="ARBA" id="ARBA00022552"/>
    </source>
</evidence>
<evidence type="ECO:0000256" key="1">
    <source>
        <dbReference type="ARBA" id="ARBA00022490"/>
    </source>
</evidence>
<dbReference type="STRING" id="1245526.SAMN05216580_1708"/>
<dbReference type="Proteomes" id="UP000243063">
    <property type="component" value="Chromosome I"/>
</dbReference>
<dbReference type="GO" id="GO:0043022">
    <property type="term" value="F:ribosome binding"/>
    <property type="evidence" value="ECO:0007669"/>
    <property type="project" value="InterPro"/>
</dbReference>
<dbReference type="GO" id="GO:0042274">
    <property type="term" value="P:ribosomal small subunit biogenesis"/>
    <property type="evidence" value="ECO:0007669"/>
    <property type="project" value="UniProtKB-UniRule"/>
</dbReference>
<keyword evidence="2 5" id="KW-0690">Ribosome biogenesis</keyword>
<dbReference type="EMBL" id="LT629780">
    <property type="protein sequence ID" value="SDU17256.1"/>
    <property type="molecule type" value="Genomic_DNA"/>
</dbReference>
<comment type="similarity">
    <text evidence="5">Belongs to the RimM family.</text>
</comment>
<keyword evidence="9" id="KW-1185">Reference proteome</keyword>
<dbReference type="Gene3D" id="2.30.30.240">
    <property type="entry name" value="PRC-barrel domain"/>
    <property type="match status" value="1"/>
</dbReference>
<keyword evidence="3 5" id="KW-0698">rRNA processing</keyword>
<sequence>MQNSPTPAEDLVVLGKIVSVYGIRGEVKIYSYTDPLDNLLDYRHWTLKRDGEIRQAELVSGRLHNKVLTAKIKGLDDREEARGYAGFLICVPRSQLPALQDDEYYWYQLQGLRVINQGGQWLGMVDHLLETGANDVLVVKPCAGSLDDRERLLPYTKQCVQRVDLAAGEMQVDWDADF</sequence>
<keyword evidence="1 5" id="KW-0963">Cytoplasm</keyword>
<organism evidence="8 9">
    <name type="scientific">Geopseudomonas guangdongensis</name>
    <dbReference type="NCBI Taxonomy" id="1245526"/>
    <lineage>
        <taxon>Bacteria</taxon>
        <taxon>Pseudomonadati</taxon>
        <taxon>Pseudomonadota</taxon>
        <taxon>Gammaproteobacteria</taxon>
        <taxon>Pseudomonadales</taxon>
        <taxon>Pseudomonadaceae</taxon>
        <taxon>Geopseudomonas</taxon>
    </lineage>
</organism>
<comment type="domain">
    <text evidence="5">The PRC barrel domain binds ribosomal protein uS19.</text>
</comment>
<dbReference type="InterPro" id="IPR009000">
    <property type="entry name" value="Transl_B-barrel_sf"/>
</dbReference>
<evidence type="ECO:0000256" key="5">
    <source>
        <dbReference type="HAMAP-Rule" id="MF_00014"/>
    </source>
</evidence>
<dbReference type="Pfam" id="PF01782">
    <property type="entry name" value="RimM"/>
    <property type="match status" value="1"/>
</dbReference>
<dbReference type="SUPFAM" id="SSF50447">
    <property type="entry name" value="Translation proteins"/>
    <property type="match status" value="1"/>
</dbReference>
<dbReference type="Pfam" id="PF24986">
    <property type="entry name" value="PRC_RimM"/>
    <property type="match status" value="1"/>
</dbReference>
<dbReference type="GO" id="GO:0005737">
    <property type="term" value="C:cytoplasm"/>
    <property type="evidence" value="ECO:0007669"/>
    <property type="project" value="UniProtKB-SubCell"/>
</dbReference>
<protein>
    <recommendedName>
        <fullName evidence="5">Ribosome maturation factor RimM</fullName>
    </recommendedName>
</protein>
<dbReference type="RefSeq" id="WP_090213610.1">
    <property type="nucleotide sequence ID" value="NZ_LT629780.1"/>
</dbReference>
<dbReference type="InterPro" id="IPR056792">
    <property type="entry name" value="PRC_RimM"/>
</dbReference>
<keyword evidence="4 5" id="KW-0143">Chaperone</keyword>
<reference evidence="9" key="1">
    <citation type="submission" date="2016-10" db="EMBL/GenBank/DDBJ databases">
        <authorList>
            <person name="Varghese N."/>
            <person name="Submissions S."/>
        </authorList>
    </citation>
    <scope>NUCLEOTIDE SEQUENCE [LARGE SCALE GENOMIC DNA]</scope>
    <source>
        <strain evidence="9">CCTCC 2012022</strain>
    </source>
</reference>
<dbReference type="InterPro" id="IPR011961">
    <property type="entry name" value="RimM"/>
</dbReference>
<comment type="function">
    <text evidence="5">An accessory protein needed during the final step in the assembly of 30S ribosomal subunit, possibly for assembly of the head region. Essential for efficient processing of 16S rRNA. May be needed both before and after RbfA during the maturation of 16S rRNA. It has affinity for free ribosomal 30S subunits but not for 70S ribosomes.</text>
</comment>
<evidence type="ECO:0000259" key="7">
    <source>
        <dbReference type="Pfam" id="PF24986"/>
    </source>
</evidence>
<feature type="domain" description="Ribosome maturation factor RimM PRC barrel" evidence="7">
    <location>
        <begin position="106"/>
        <end position="175"/>
    </location>
</feature>
<name>A0A1H2GBY4_9GAMM</name>
<comment type="subunit">
    <text evidence="5">Binds ribosomal protein uS19.</text>
</comment>
<evidence type="ECO:0000313" key="8">
    <source>
        <dbReference type="EMBL" id="SDU17256.1"/>
    </source>
</evidence>
<proteinExistence type="inferred from homology"/>
<dbReference type="NCBIfam" id="TIGR02273">
    <property type="entry name" value="16S_RimM"/>
    <property type="match status" value="1"/>
</dbReference>
<dbReference type="InterPro" id="IPR011033">
    <property type="entry name" value="PRC_barrel-like_sf"/>
</dbReference>
<gene>
    <name evidence="5" type="primary">rimM</name>
    <name evidence="8" type="ORF">SAMN05216580_1708</name>
</gene>
<dbReference type="HAMAP" id="MF_00014">
    <property type="entry name" value="Ribosome_mat_RimM"/>
    <property type="match status" value="1"/>
</dbReference>
<dbReference type="PANTHER" id="PTHR33692">
    <property type="entry name" value="RIBOSOME MATURATION FACTOR RIMM"/>
    <property type="match status" value="1"/>
</dbReference>
<evidence type="ECO:0000256" key="2">
    <source>
        <dbReference type="ARBA" id="ARBA00022517"/>
    </source>
</evidence>
<dbReference type="Gene3D" id="2.40.30.60">
    <property type="entry name" value="RimM"/>
    <property type="match status" value="1"/>
</dbReference>
<comment type="subcellular location">
    <subcellularLocation>
        <location evidence="5">Cytoplasm</location>
    </subcellularLocation>
</comment>
<dbReference type="GO" id="GO:0006364">
    <property type="term" value="P:rRNA processing"/>
    <property type="evidence" value="ECO:0007669"/>
    <property type="project" value="UniProtKB-UniRule"/>
</dbReference>
<dbReference type="InterPro" id="IPR036976">
    <property type="entry name" value="RimM_N_sf"/>
</dbReference>
<evidence type="ECO:0000259" key="6">
    <source>
        <dbReference type="Pfam" id="PF01782"/>
    </source>
</evidence>